<dbReference type="EMBL" id="CM003536">
    <property type="protein sequence ID" value="RCV43323.1"/>
    <property type="molecule type" value="Genomic_DNA"/>
</dbReference>
<dbReference type="AlphaFoldDB" id="A0A368SLU0"/>
<protein>
    <submittedName>
        <fullName evidence="1">Uncharacterized protein</fullName>
    </submittedName>
</protein>
<organism evidence="1">
    <name type="scientific">Setaria italica</name>
    <name type="common">Foxtail millet</name>
    <name type="synonym">Panicum italicum</name>
    <dbReference type="NCBI Taxonomy" id="4555"/>
    <lineage>
        <taxon>Eukaryota</taxon>
        <taxon>Viridiplantae</taxon>
        <taxon>Streptophyta</taxon>
        <taxon>Embryophyta</taxon>
        <taxon>Tracheophyta</taxon>
        <taxon>Spermatophyta</taxon>
        <taxon>Magnoliopsida</taxon>
        <taxon>Liliopsida</taxon>
        <taxon>Poales</taxon>
        <taxon>Poaceae</taxon>
        <taxon>PACMAD clade</taxon>
        <taxon>Panicoideae</taxon>
        <taxon>Panicodae</taxon>
        <taxon>Paniceae</taxon>
        <taxon>Cenchrinae</taxon>
        <taxon>Setaria</taxon>
    </lineage>
</organism>
<name>A0A368SLU0_SETIT</name>
<evidence type="ECO:0000313" key="1">
    <source>
        <dbReference type="EMBL" id="RCV43323.1"/>
    </source>
</evidence>
<sequence length="80" mass="9370">MHIWIYTRPPATLADEDRKQVSSSLRSSRRPALLIEDVPMHDQLLGKPKTKLYWYQVCHTRSNVVVTLFLVLKCVSKQYI</sequence>
<proteinExistence type="predicted"/>
<gene>
    <name evidence="1" type="ORF">SETIT_9G284700v2</name>
</gene>
<reference evidence="1" key="2">
    <citation type="submission" date="2015-07" db="EMBL/GenBank/DDBJ databases">
        <authorList>
            <person name="Noorani M."/>
        </authorList>
    </citation>
    <scope>NUCLEOTIDE SEQUENCE</scope>
    <source>
        <strain evidence="1">Yugu1</strain>
    </source>
</reference>
<accession>A0A368SLU0</accession>
<reference evidence="1" key="1">
    <citation type="journal article" date="2012" name="Nat. Biotechnol.">
        <title>Reference genome sequence of the model plant Setaria.</title>
        <authorList>
            <person name="Bennetzen J.L."/>
            <person name="Schmutz J."/>
            <person name="Wang H."/>
            <person name="Percifield R."/>
            <person name="Hawkins J."/>
            <person name="Pontaroli A.C."/>
            <person name="Estep M."/>
            <person name="Feng L."/>
            <person name="Vaughn J.N."/>
            <person name="Grimwood J."/>
            <person name="Jenkins J."/>
            <person name="Barry K."/>
            <person name="Lindquist E."/>
            <person name="Hellsten U."/>
            <person name="Deshpande S."/>
            <person name="Wang X."/>
            <person name="Wu X."/>
            <person name="Mitros T."/>
            <person name="Triplett J."/>
            <person name="Yang X."/>
            <person name="Ye C.Y."/>
            <person name="Mauro-Herrera M."/>
            <person name="Wang L."/>
            <person name="Li P."/>
            <person name="Sharma M."/>
            <person name="Sharma R."/>
            <person name="Ronald P.C."/>
            <person name="Panaud O."/>
            <person name="Kellogg E.A."/>
            <person name="Brutnell T.P."/>
            <person name="Doust A.N."/>
            <person name="Tuskan G.A."/>
            <person name="Rokhsar D."/>
            <person name="Devos K.M."/>
        </authorList>
    </citation>
    <scope>NUCLEOTIDE SEQUENCE [LARGE SCALE GENOMIC DNA]</scope>
    <source>
        <strain evidence="1">Yugu1</strain>
    </source>
</reference>